<evidence type="ECO:0000313" key="4">
    <source>
        <dbReference type="Proteomes" id="UP001596306"/>
    </source>
</evidence>
<dbReference type="InterPro" id="IPR050177">
    <property type="entry name" value="Lipid_A_modif_metabolic_enz"/>
</dbReference>
<organism evidence="3 4">
    <name type="scientific">Luethyella okanaganae</name>
    <dbReference type="NCBI Taxonomy" id="69372"/>
    <lineage>
        <taxon>Bacteria</taxon>
        <taxon>Bacillati</taxon>
        <taxon>Actinomycetota</taxon>
        <taxon>Actinomycetes</taxon>
        <taxon>Micrococcales</taxon>
        <taxon>Microbacteriaceae</taxon>
        <taxon>Luethyella</taxon>
    </lineage>
</organism>
<name>A0ABW1VGS5_9MICO</name>
<dbReference type="InterPro" id="IPR001509">
    <property type="entry name" value="Epimerase_deHydtase"/>
</dbReference>
<dbReference type="InterPro" id="IPR036291">
    <property type="entry name" value="NAD(P)-bd_dom_sf"/>
</dbReference>
<evidence type="ECO:0000313" key="3">
    <source>
        <dbReference type="EMBL" id="MFC6356206.1"/>
    </source>
</evidence>
<feature type="domain" description="NAD-dependent epimerase/dehydratase" evidence="2">
    <location>
        <begin position="31"/>
        <end position="226"/>
    </location>
</feature>
<dbReference type="Gene3D" id="3.40.50.720">
    <property type="entry name" value="NAD(P)-binding Rossmann-like Domain"/>
    <property type="match status" value="1"/>
</dbReference>
<reference evidence="4" key="1">
    <citation type="journal article" date="2019" name="Int. J. Syst. Evol. Microbiol.">
        <title>The Global Catalogue of Microorganisms (GCM) 10K type strain sequencing project: providing services to taxonomists for standard genome sequencing and annotation.</title>
        <authorList>
            <consortium name="The Broad Institute Genomics Platform"/>
            <consortium name="The Broad Institute Genome Sequencing Center for Infectious Disease"/>
            <person name="Wu L."/>
            <person name="Ma J."/>
        </authorList>
    </citation>
    <scope>NUCLEOTIDE SEQUENCE [LARGE SCALE GENOMIC DNA]</scope>
    <source>
        <strain evidence="4">CCUG 43304</strain>
    </source>
</reference>
<feature type="region of interest" description="Disordered" evidence="1">
    <location>
        <begin position="1"/>
        <end position="23"/>
    </location>
</feature>
<dbReference type="Proteomes" id="UP001596306">
    <property type="component" value="Unassembled WGS sequence"/>
</dbReference>
<dbReference type="Pfam" id="PF01370">
    <property type="entry name" value="Epimerase"/>
    <property type="match status" value="1"/>
</dbReference>
<comment type="caution">
    <text evidence="3">The sequence shown here is derived from an EMBL/GenBank/DDBJ whole genome shotgun (WGS) entry which is preliminary data.</text>
</comment>
<sequence length="327" mass="33731">MLTNRLMGSDDDSGRDSRSLATRDDDRPVLAVTGGTGFIGSCVTRVAGRGIGGWLARPVSRFGGPGTVNADIRDRRATLRALEGSHALVHAASYIGGDAALCEEINVGGTENVVAAAKACGIGRLVYVSTAAVYGRGPFELVTERAARISPASALSSSRAVAERIVLDAGGAVVRPHLVLGPGDRWVGSGILALTSAIEGLVDGGTAVHSVIDVADLAEAIVGLSAAASCHGAYHVANSRPVSVCELVSELRGAGVFLPTGQVRLAEAEDRVGHSVVLQNALRLLSVDHSFDSSRLARDAGIVFRMPFRLSGSARAWYGETLGSQLA</sequence>
<evidence type="ECO:0000259" key="2">
    <source>
        <dbReference type="Pfam" id="PF01370"/>
    </source>
</evidence>
<keyword evidence="4" id="KW-1185">Reference proteome</keyword>
<dbReference type="PANTHER" id="PTHR43245">
    <property type="entry name" value="BIFUNCTIONAL POLYMYXIN RESISTANCE PROTEIN ARNA"/>
    <property type="match status" value="1"/>
</dbReference>
<accession>A0ABW1VGS5</accession>
<dbReference type="SUPFAM" id="SSF51735">
    <property type="entry name" value="NAD(P)-binding Rossmann-fold domains"/>
    <property type="match status" value="1"/>
</dbReference>
<feature type="compositionally biased region" description="Basic and acidic residues" evidence="1">
    <location>
        <begin position="12"/>
        <end position="23"/>
    </location>
</feature>
<dbReference type="EMBL" id="JBHSTP010000002">
    <property type="protein sequence ID" value="MFC6356206.1"/>
    <property type="molecule type" value="Genomic_DNA"/>
</dbReference>
<protein>
    <submittedName>
        <fullName evidence="3">NAD-dependent epimerase/dehydratase family protein</fullName>
    </submittedName>
</protein>
<evidence type="ECO:0000256" key="1">
    <source>
        <dbReference type="SAM" id="MobiDB-lite"/>
    </source>
</evidence>
<proteinExistence type="predicted"/>
<gene>
    <name evidence="3" type="ORF">ACFQB0_08810</name>
</gene>